<organism evidence="1 2">
    <name type="scientific">Paenibacillus taihuensis</name>
    <dbReference type="NCBI Taxonomy" id="1156355"/>
    <lineage>
        <taxon>Bacteria</taxon>
        <taxon>Bacillati</taxon>
        <taxon>Bacillota</taxon>
        <taxon>Bacilli</taxon>
        <taxon>Bacillales</taxon>
        <taxon>Paenibacillaceae</taxon>
        <taxon>Paenibacillus</taxon>
    </lineage>
</organism>
<reference evidence="1 2" key="1">
    <citation type="submission" date="2018-08" db="EMBL/GenBank/DDBJ databases">
        <title>Genomic Encyclopedia of Type Strains, Phase III (KMG-III): the genomes of soil and plant-associated and newly described type strains.</title>
        <authorList>
            <person name="Whitman W."/>
        </authorList>
    </citation>
    <scope>NUCLEOTIDE SEQUENCE [LARGE SCALE GENOMIC DNA]</scope>
    <source>
        <strain evidence="1 2">CGMCC 1.10966</strain>
    </source>
</reference>
<protein>
    <submittedName>
        <fullName evidence="1">Uncharacterized protein</fullName>
    </submittedName>
</protein>
<comment type="caution">
    <text evidence="1">The sequence shown here is derived from an EMBL/GenBank/DDBJ whole genome shotgun (WGS) entry which is preliminary data.</text>
</comment>
<evidence type="ECO:0000313" key="2">
    <source>
        <dbReference type="Proteomes" id="UP000256304"/>
    </source>
</evidence>
<evidence type="ECO:0000313" key="1">
    <source>
        <dbReference type="EMBL" id="REE55413.1"/>
    </source>
</evidence>
<sequence>MLIDNESYFCMQCQMIHIRQQEDLIMTTGWVHLDSIQYAVGCCNQHESKPHSQSHTSSWHRD</sequence>
<name>A0A3D9Q3V4_9BACL</name>
<accession>A0A3D9Q3V4</accession>
<keyword evidence="2" id="KW-1185">Reference proteome</keyword>
<dbReference type="Proteomes" id="UP000256304">
    <property type="component" value="Unassembled WGS sequence"/>
</dbReference>
<dbReference type="EMBL" id="QTTN01000069">
    <property type="protein sequence ID" value="REE55413.1"/>
    <property type="molecule type" value="Genomic_DNA"/>
</dbReference>
<gene>
    <name evidence="1" type="ORF">A8990_1695</name>
</gene>
<dbReference type="AlphaFoldDB" id="A0A3D9Q3V4"/>
<proteinExistence type="predicted"/>